<keyword evidence="2" id="KW-0472">Membrane</keyword>
<dbReference type="EMBL" id="JBEYBR010000017">
    <property type="protein sequence ID" value="MEU2121969.1"/>
    <property type="molecule type" value="Genomic_DNA"/>
</dbReference>
<keyword evidence="4" id="KW-1185">Reference proteome</keyword>
<proteinExistence type="predicted"/>
<feature type="transmembrane region" description="Helical" evidence="2">
    <location>
        <begin position="53"/>
        <end position="76"/>
    </location>
</feature>
<feature type="transmembrane region" description="Helical" evidence="2">
    <location>
        <begin position="428"/>
        <end position="446"/>
    </location>
</feature>
<dbReference type="RefSeq" id="WP_063021901.1">
    <property type="nucleotide sequence ID" value="NZ_JBEYBR010000017.1"/>
</dbReference>
<feature type="region of interest" description="Disordered" evidence="1">
    <location>
        <begin position="455"/>
        <end position="489"/>
    </location>
</feature>
<evidence type="ECO:0000313" key="3">
    <source>
        <dbReference type="EMBL" id="MEU2121969.1"/>
    </source>
</evidence>
<comment type="caution">
    <text evidence="3">The sequence shown here is derived from an EMBL/GenBank/DDBJ whole genome shotgun (WGS) entry which is preliminary data.</text>
</comment>
<evidence type="ECO:0000256" key="2">
    <source>
        <dbReference type="SAM" id="Phobius"/>
    </source>
</evidence>
<organism evidence="3 4">
    <name type="scientific">Nocardia niwae</name>
    <dbReference type="NCBI Taxonomy" id="626084"/>
    <lineage>
        <taxon>Bacteria</taxon>
        <taxon>Bacillati</taxon>
        <taxon>Actinomycetota</taxon>
        <taxon>Actinomycetes</taxon>
        <taxon>Mycobacteriales</taxon>
        <taxon>Nocardiaceae</taxon>
        <taxon>Nocardia</taxon>
    </lineage>
</organism>
<evidence type="ECO:0008006" key="5">
    <source>
        <dbReference type="Google" id="ProtNLM"/>
    </source>
</evidence>
<gene>
    <name evidence="3" type="ORF">ABZ507_09040</name>
</gene>
<feature type="transmembrane region" description="Helical" evidence="2">
    <location>
        <begin position="344"/>
        <end position="363"/>
    </location>
</feature>
<keyword evidence="2" id="KW-1133">Transmembrane helix</keyword>
<name>A0ABV2X7Y2_9NOCA</name>
<accession>A0ABV2X7Y2</accession>
<protein>
    <recommendedName>
        <fullName evidence="5">Integral membrane protein</fullName>
    </recommendedName>
</protein>
<keyword evidence="2" id="KW-0812">Transmembrane</keyword>
<sequence length="489" mass="52567">MDANPPGDVPGEPLNTDEREELARLRTEVAALRAKTRGAAAQATRPPRHAWRWAAVAILTVLVAALAITTVLSRFVRGEILDTNRYVTTVAPLGSDPILQNEISNTITDEIFARVDIEGLTADALAALTEAVPAAQNRPRVDRAIEGLAPVITQQARGFVSDTVLSFVRSDQFEDLWLQANRAAHSTLVATVTGELGPESVTVDENGTVTLSLRTVIENVKARLLDRGFTFAEKVPAVDKQFVLFRSPELVRAQRAVDNLDKASAVLPWVTIAAAVAAIAAAPAGRRRRALVYVGLALAVGMLILAIALIVARALYLDRIPADVLSPDAATAIIDTVLVPLRTALRGVAVLGLAIALGAYLTGNSTSATALRREFGRGMDSVQHLRRSRPPNPIETWAFRARTALRWAIIGIAALLLVFWPYPTGLVVVWLVLGALLALLALELLIRPALARPHHEEPEADDDAEAPAGVTSDPAAKSSPPRSRRRPRR</sequence>
<feature type="transmembrane region" description="Helical" evidence="2">
    <location>
        <begin position="291"/>
        <end position="316"/>
    </location>
</feature>
<feature type="transmembrane region" description="Helical" evidence="2">
    <location>
        <begin position="404"/>
        <end position="422"/>
    </location>
</feature>
<dbReference type="Proteomes" id="UP001550535">
    <property type="component" value="Unassembled WGS sequence"/>
</dbReference>
<evidence type="ECO:0000313" key="4">
    <source>
        <dbReference type="Proteomes" id="UP001550535"/>
    </source>
</evidence>
<evidence type="ECO:0000256" key="1">
    <source>
        <dbReference type="SAM" id="MobiDB-lite"/>
    </source>
</evidence>
<reference evidence="3 4" key="1">
    <citation type="submission" date="2024-06" db="EMBL/GenBank/DDBJ databases">
        <title>The Natural Products Discovery Center: Release of the First 8490 Sequenced Strains for Exploring Actinobacteria Biosynthetic Diversity.</title>
        <authorList>
            <person name="Kalkreuter E."/>
            <person name="Kautsar S.A."/>
            <person name="Yang D."/>
            <person name="Bader C.D."/>
            <person name="Teijaro C.N."/>
            <person name="Fluegel L."/>
            <person name="Davis C.M."/>
            <person name="Simpson J.R."/>
            <person name="Lauterbach L."/>
            <person name="Steele A.D."/>
            <person name="Gui C."/>
            <person name="Meng S."/>
            <person name="Li G."/>
            <person name="Viehrig K."/>
            <person name="Ye F."/>
            <person name="Su P."/>
            <person name="Kiefer A.F."/>
            <person name="Nichols A."/>
            <person name="Cepeda A.J."/>
            <person name="Yan W."/>
            <person name="Fan B."/>
            <person name="Jiang Y."/>
            <person name="Adhikari A."/>
            <person name="Zheng C.-J."/>
            <person name="Schuster L."/>
            <person name="Cowan T.M."/>
            <person name="Smanski M.J."/>
            <person name="Chevrette M.G."/>
            <person name="De Carvalho L.P.S."/>
            <person name="Shen B."/>
        </authorList>
    </citation>
    <scope>NUCLEOTIDE SEQUENCE [LARGE SCALE GENOMIC DNA]</scope>
    <source>
        <strain evidence="3 4">NPDC019434</strain>
    </source>
</reference>